<sequence length="85" mass="10017">MNQTPHSHALLLTQQKECFLFEVIPQFPATTAHKAVDLIFLLLVYVDSIPEFVVEINPLDDLRYNFKCQEADIQLRRRPWFSVRT</sequence>
<dbReference type="Proteomes" id="UP001150217">
    <property type="component" value="Unassembled WGS sequence"/>
</dbReference>
<gene>
    <name evidence="1" type="ORF">C8R41DRAFT_251052</name>
</gene>
<organism evidence="1 2">
    <name type="scientific">Lentinula lateritia</name>
    <dbReference type="NCBI Taxonomy" id="40482"/>
    <lineage>
        <taxon>Eukaryota</taxon>
        <taxon>Fungi</taxon>
        <taxon>Dikarya</taxon>
        <taxon>Basidiomycota</taxon>
        <taxon>Agaricomycotina</taxon>
        <taxon>Agaricomycetes</taxon>
        <taxon>Agaricomycetidae</taxon>
        <taxon>Agaricales</taxon>
        <taxon>Marasmiineae</taxon>
        <taxon>Omphalotaceae</taxon>
        <taxon>Lentinula</taxon>
    </lineage>
</organism>
<dbReference type="EMBL" id="JANVFT010000025">
    <property type="protein sequence ID" value="KAJ4496865.1"/>
    <property type="molecule type" value="Genomic_DNA"/>
</dbReference>
<name>A0ABQ8VKF5_9AGAR</name>
<evidence type="ECO:0000313" key="1">
    <source>
        <dbReference type="EMBL" id="KAJ4496865.1"/>
    </source>
</evidence>
<protein>
    <submittedName>
        <fullName evidence="1">Uncharacterized protein</fullName>
    </submittedName>
</protein>
<comment type="caution">
    <text evidence="1">The sequence shown here is derived from an EMBL/GenBank/DDBJ whole genome shotgun (WGS) entry which is preliminary data.</text>
</comment>
<accession>A0ABQ8VKF5</accession>
<reference evidence="1" key="1">
    <citation type="submission" date="2022-08" db="EMBL/GenBank/DDBJ databases">
        <title>A Global Phylogenomic Analysis of the Shiitake Genus Lentinula.</title>
        <authorList>
            <consortium name="DOE Joint Genome Institute"/>
            <person name="Sierra-Patev S."/>
            <person name="Min B."/>
            <person name="Naranjo-Ortiz M."/>
            <person name="Looney B."/>
            <person name="Konkel Z."/>
            <person name="Slot J.C."/>
            <person name="Sakamoto Y."/>
            <person name="Steenwyk J.L."/>
            <person name="Rokas A."/>
            <person name="Carro J."/>
            <person name="Camarero S."/>
            <person name="Ferreira P."/>
            <person name="Molpeceres G."/>
            <person name="Ruiz-Duenas F.J."/>
            <person name="Serrano A."/>
            <person name="Henrissat B."/>
            <person name="Drula E."/>
            <person name="Hughes K.W."/>
            <person name="Mata J.L."/>
            <person name="Ishikawa N.K."/>
            <person name="Vargas-Isla R."/>
            <person name="Ushijima S."/>
            <person name="Smith C.A."/>
            <person name="Ahrendt S."/>
            <person name="Andreopoulos W."/>
            <person name="He G."/>
            <person name="Labutti K."/>
            <person name="Lipzen A."/>
            <person name="Ng V."/>
            <person name="Riley R."/>
            <person name="Sandor L."/>
            <person name="Barry K."/>
            <person name="Martinez A.T."/>
            <person name="Xiao Y."/>
            <person name="Gibbons J.G."/>
            <person name="Terashima K."/>
            <person name="Grigoriev I.V."/>
            <person name="Hibbett D.S."/>
        </authorList>
    </citation>
    <scope>NUCLEOTIDE SEQUENCE</scope>
    <source>
        <strain evidence="1">RHP3577 ss4</strain>
    </source>
</reference>
<evidence type="ECO:0000313" key="2">
    <source>
        <dbReference type="Proteomes" id="UP001150217"/>
    </source>
</evidence>
<keyword evidence="2" id="KW-1185">Reference proteome</keyword>
<proteinExistence type="predicted"/>